<reference evidence="8 10" key="1">
    <citation type="journal article" date="2018" name="Front. Microbiol.">
        <title>Genome-Based Analysis Reveals the Taxonomy and Diversity of the Family Idiomarinaceae.</title>
        <authorList>
            <person name="Liu Y."/>
            <person name="Lai Q."/>
            <person name="Shao Z."/>
        </authorList>
    </citation>
    <scope>NUCLEOTIDE SEQUENCE [LARGE SCALE GENOMIC DNA]</scope>
    <source>
        <strain evidence="8 10">CF12-14</strain>
    </source>
</reference>
<dbReference type="InterPro" id="IPR012337">
    <property type="entry name" value="RNaseH-like_sf"/>
</dbReference>
<dbReference type="EMBL" id="PIPK01000004">
    <property type="protein sequence ID" value="RUO25141.1"/>
    <property type="molecule type" value="Genomic_DNA"/>
</dbReference>
<protein>
    <submittedName>
        <fullName evidence="7">IS30 family transposase</fullName>
    </submittedName>
</protein>
<dbReference type="AlphaFoldDB" id="A0A327X752"/>
<keyword evidence="10" id="KW-1185">Reference proteome</keyword>
<keyword evidence="3" id="KW-0815">Transposition</keyword>
<dbReference type="PROSITE" id="PS50994">
    <property type="entry name" value="INTEGRASE"/>
    <property type="match status" value="1"/>
</dbReference>
<evidence type="ECO:0000256" key="4">
    <source>
        <dbReference type="ARBA" id="ARBA00023125"/>
    </source>
</evidence>
<reference evidence="7 9" key="2">
    <citation type="submission" date="2018-06" db="EMBL/GenBank/DDBJ databases">
        <title>Genomic Encyclopedia of Type Strains, Phase III (KMG-III): the genomes of soil and plant-associated and newly described type strains.</title>
        <authorList>
            <person name="Whitman W."/>
        </authorList>
    </citation>
    <scope>NUCLEOTIDE SEQUENCE [LARGE SCALE GENOMIC DNA]</scope>
    <source>
        <strain evidence="7 9">CGMCC 1.15366</strain>
    </source>
</reference>
<comment type="function">
    <text evidence="1">Required for the transposition of the insertion element.</text>
</comment>
<accession>A0A327X752</accession>
<evidence type="ECO:0000256" key="5">
    <source>
        <dbReference type="ARBA" id="ARBA00023172"/>
    </source>
</evidence>
<dbReference type="InterPro" id="IPR001598">
    <property type="entry name" value="Transposase_IS30_CS"/>
</dbReference>
<dbReference type="SUPFAM" id="SSF53098">
    <property type="entry name" value="Ribonuclease H-like"/>
    <property type="match status" value="1"/>
</dbReference>
<dbReference type="InterPro" id="IPR001584">
    <property type="entry name" value="Integrase_cat-core"/>
</dbReference>
<dbReference type="InterPro" id="IPR036397">
    <property type="entry name" value="RNaseH_sf"/>
</dbReference>
<feature type="domain" description="Integrase catalytic" evidence="6">
    <location>
        <begin position="152"/>
        <end position="297"/>
    </location>
</feature>
<evidence type="ECO:0000256" key="3">
    <source>
        <dbReference type="ARBA" id="ARBA00022578"/>
    </source>
</evidence>
<dbReference type="GO" id="GO:0003677">
    <property type="term" value="F:DNA binding"/>
    <property type="evidence" value="ECO:0007669"/>
    <property type="project" value="UniProtKB-KW"/>
</dbReference>
<dbReference type="Proteomes" id="UP000249203">
    <property type="component" value="Unassembled WGS sequence"/>
</dbReference>
<proteinExistence type="inferred from homology"/>
<sequence length="297" mass="34701">MSYRQLTEGQRYQISAFLPQEFSQQQIARRLNVAPSTNHVELRRNKDKTQSYEPGVAQQRTLSRCLKPMLRRICDNTVCAVEFMLQLNWSPEQILAICTRLGYSVSHEWIYNYVRADFNNGGSLFEHLRHKLKRYKRRFDKQRGRILNRRSIHDRPSIIEQRGRYGDWEIDTIIGKQGTGAMVTLLERKSSFYLVKKVSSKQADVVADATIDMVQPFKSLVHSITSDNGKEFAEHQRIARELDTDVYFVDPYASYQRGANENANGLLRQYVPKGTDLRTVTHRQIEAYKARLNERPR</sequence>
<dbReference type="GO" id="GO:0006313">
    <property type="term" value="P:DNA transposition"/>
    <property type="evidence" value="ECO:0007669"/>
    <property type="project" value="InterPro"/>
</dbReference>
<evidence type="ECO:0000313" key="7">
    <source>
        <dbReference type="EMBL" id="RAJ99006.1"/>
    </source>
</evidence>
<dbReference type="NCBIfam" id="NF033563">
    <property type="entry name" value="transpos_IS30"/>
    <property type="match status" value="1"/>
</dbReference>
<comment type="similarity">
    <text evidence="2">Belongs to the transposase IS30 family.</text>
</comment>
<evidence type="ECO:0000313" key="10">
    <source>
        <dbReference type="Proteomes" id="UP000287865"/>
    </source>
</evidence>
<dbReference type="GO" id="GO:0015074">
    <property type="term" value="P:DNA integration"/>
    <property type="evidence" value="ECO:0007669"/>
    <property type="project" value="InterPro"/>
</dbReference>
<keyword evidence="4" id="KW-0238">DNA-binding</keyword>
<dbReference type="InterPro" id="IPR051917">
    <property type="entry name" value="Transposase-Integrase"/>
</dbReference>
<name>A0A327X752_9GAMM</name>
<dbReference type="Proteomes" id="UP000287865">
    <property type="component" value="Unassembled WGS sequence"/>
</dbReference>
<organism evidence="7 9">
    <name type="scientific">Aliidiomarina maris</name>
    <dbReference type="NCBI Taxonomy" id="531312"/>
    <lineage>
        <taxon>Bacteria</taxon>
        <taxon>Pseudomonadati</taxon>
        <taxon>Pseudomonadota</taxon>
        <taxon>Gammaproteobacteria</taxon>
        <taxon>Alteromonadales</taxon>
        <taxon>Idiomarinaceae</taxon>
        <taxon>Aliidiomarina</taxon>
    </lineage>
</organism>
<evidence type="ECO:0000313" key="8">
    <source>
        <dbReference type="EMBL" id="RUO25141.1"/>
    </source>
</evidence>
<evidence type="ECO:0000256" key="1">
    <source>
        <dbReference type="ARBA" id="ARBA00002190"/>
    </source>
</evidence>
<evidence type="ECO:0000313" key="9">
    <source>
        <dbReference type="Proteomes" id="UP000249203"/>
    </source>
</evidence>
<keyword evidence="5" id="KW-0233">DNA recombination</keyword>
<dbReference type="PANTHER" id="PTHR10948:SF23">
    <property type="entry name" value="TRANSPOSASE INSI FOR INSERTION SEQUENCE ELEMENT IS30A-RELATED"/>
    <property type="match status" value="1"/>
</dbReference>
<dbReference type="GO" id="GO:0004803">
    <property type="term" value="F:transposase activity"/>
    <property type="evidence" value="ECO:0007669"/>
    <property type="project" value="InterPro"/>
</dbReference>
<dbReference type="InterPro" id="IPR025246">
    <property type="entry name" value="IS30-like_HTH"/>
</dbReference>
<dbReference type="InterPro" id="IPR053392">
    <property type="entry name" value="Transposase_IS30-like"/>
</dbReference>
<dbReference type="OrthoDB" id="9803231at2"/>
<dbReference type="PANTHER" id="PTHR10948">
    <property type="entry name" value="TRANSPOSASE"/>
    <property type="match status" value="1"/>
</dbReference>
<evidence type="ECO:0000259" key="6">
    <source>
        <dbReference type="PROSITE" id="PS50994"/>
    </source>
</evidence>
<dbReference type="Gene3D" id="3.30.420.10">
    <property type="entry name" value="Ribonuclease H-like superfamily/Ribonuclease H"/>
    <property type="match status" value="1"/>
</dbReference>
<dbReference type="PROSITE" id="PS01043">
    <property type="entry name" value="TRANSPOSASE_IS30"/>
    <property type="match status" value="1"/>
</dbReference>
<dbReference type="Pfam" id="PF00665">
    <property type="entry name" value="rve"/>
    <property type="match status" value="1"/>
</dbReference>
<dbReference type="EMBL" id="QLMD01000004">
    <property type="protein sequence ID" value="RAJ99006.1"/>
    <property type="molecule type" value="Genomic_DNA"/>
</dbReference>
<dbReference type="GO" id="GO:0005829">
    <property type="term" value="C:cytosol"/>
    <property type="evidence" value="ECO:0007669"/>
    <property type="project" value="TreeGrafter"/>
</dbReference>
<comment type="caution">
    <text evidence="7">The sequence shown here is derived from an EMBL/GenBank/DDBJ whole genome shotgun (WGS) entry which is preliminary data.</text>
</comment>
<dbReference type="Pfam" id="PF13936">
    <property type="entry name" value="HTH_38"/>
    <property type="match status" value="1"/>
</dbReference>
<evidence type="ECO:0000256" key="2">
    <source>
        <dbReference type="ARBA" id="ARBA00006363"/>
    </source>
</evidence>
<gene>
    <name evidence="7" type="ORF">B0I24_104210</name>
    <name evidence="8" type="ORF">CWE07_06615</name>
</gene>